<evidence type="ECO:0000256" key="2">
    <source>
        <dbReference type="PIRSR" id="PIRSR005962-1"/>
    </source>
</evidence>
<dbReference type="PIRSF" id="PIRSF005962">
    <property type="entry name" value="Pept_M20D_amidohydro"/>
    <property type="match status" value="1"/>
</dbReference>
<feature type="binding site" evidence="2">
    <location>
        <position position="141"/>
    </location>
    <ligand>
        <name>Mn(2+)</name>
        <dbReference type="ChEBI" id="CHEBI:29035"/>
        <label>2</label>
    </ligand>
</feature>
<dbReference type="GO" id="GO:0019877">
    <property type="term" value="P:diaminopimelate biosynthetic process"/>
    <property type="evidence" value="ECO:0007669"/>
    <property type="project" value="UniProtKB-ARBA"/>
</dbReference>
<proteinExistence type="predicted"/>
<dbReference type="Pfam" id="PF07687">
    <property type="entry name" value="M20_dimer"/>
    <property type="match status" value="1"/>
</dbReference>
<reference evidence="4 5" key="1">
    <citation type="submission" date="2016-12" db="EMBL/GenBank/DDBJ databases">
        <authorList>
            <person name="Song W.-J."/>
            <person name="Kurnit D.M."/>
        </authorList>
    </citation>
    <scope>NUCLEOTIDE SEQUENCE [LARGE SCALE GENOMIC DNA]</scope>
    <source>
        <strain evidence="4 5">DSM 43162</strain>
    </source>
</reference>
<feature type="binding site" evidence="2">
    <location>
        <position position="105"/>
    </location>
    <ligand>
        <name>Mn(2+)</name>
        <dbReference type="ChEBI" id="CHEBI:29035"/>
        <label>2</label>
    </ligand>
</feature>
<dbReference type="InterPro" id="IPR002933">
    <property type="entry name" value="Peptidase_M20"/>
</dbReference>
<dbReference type="GO" id="GO:0046872">
    <property type="term" value="F:metal ion binding"/>
    <property type="evidence" value="ECO:0007669"/>
    <property type="project" value="UniProtKB-KW"/>
</dbReference>
<feature type="domain" description="Peptidase M20 dimerisation" evidence="3">
    <location>
        <begin position="194"/>
        <end position="289"/>
    </location>
</feature>
<dbReference type="FunFam" id="3.30.70.360:FF:000001">
    <property type="entry name" value="N-acetyldiaminopimelate deacetylase"/>
    <property type="match status" value="1"/>
</dbReference>
<dbReference type="GO" id="GO:0050118">
    <property type="term" value="F:N-acetyldiaminopimelate deacetylase activity"/>
    <property type="evidence" value="ECO:0007669"/>
    <property type="project" value="UniProtKB-ARBA"/>
</dbReference>
<evidence type="ECO:0000256" key="1">
    <source>
        <dbReference type="ARBA" id="ARBA00022801"/>
    </source>
</evidence>
<dbReference type="SUPFAM" id="SSF55031">
    <property type="entry name" value="Bacterial exopeptidase dimerisation domain"/>
    <property type="match status" value="1"/>
</dbReference>
<dbReference type="PANTHER" id="PTHR11014">
    <property type="entry name" value="PEPTIDASE M20 FAMILY MEMBER"/>
    <property type="match status" value="1"/>
</dbReference>
<keyword evidence="1 4" id="KW-0378">Hydrolase</keyword>
<dbReference type="Gene3D" id="3.40.630.10">
    <property type="entry name" value="Zn peptidases"/>
    <property type="match status" value="1"/>
</dbReference>
<keyword evidence="2" id="KW-0479">Metal-binding</keyword>
<dbReference type="Gene3D" id="3.30.70.360">
    <property type="match status" value="1"/>
</dbReference>
<feature type="binding site" evidence="2">
    <location>
        <position position="169"/>
    </location>
    <ligand>
        <name>Mn(2+)</name>
        <dbReference type="ChEBI" id="CHEBI:29035"/>
        <label>2</label>
    </ligand>
</feature>
<dbReference type="InterPro" id="IPR017439">
    <property type="entry name" value="Amidohydrolase"/>
</dbReference>
<dbReference type="InterPro" id="IPR036264">
    <property type="entry name" value="Bact_exopeptidase_dim_dom"/>
</dbReference>
<dbReference type="CDD" id="cd03886">
    <property type="entry name" value="M20_Acy1"/>
    <property type="match status" value="1"/>
</dbReference>
<feature type="binding site" evidence="2">
    <location>
        <position position="107"/>
    </location>
    <ligand>
        <name>Mn(2+)</name>
        <dbReference type="ChEBI" id="CHEBI:29035"/>
        <label>2</label>
    </ligand>
</feature>
<dbReference type="EMBL" id="FRDM01000006">
    <property type="protein sequence ID" value="SHN69086.1"/>
    <property type="molecule type" value="Genomic_DNA"/>
</dbReference>
<gene>
    <name evidence="4" type="ORF">SAMN05660350_01629</name>
</gene>
<dbReference type="RefSeq" id="WP_244277045.1">
    <property type="nucleotide sequence ID" value="NZ_FRDM01000006.1"/>
</dbReference>
<evidence type="ECO:0000259" key="3">
    <source>
        <dbReference type="Pfam" id="PF07687"/>
    </source>
</evidence>
<comment type="cofactor">
    <cofactor evidence="2">
        <name>Mn(2+)</name>
        <dbReference type="ChEBI" id="CHEBI:29035"/>
    </cofactor>
    <text evidence="2">The Mn(2+) ion enhances activity.</text>
</comment>
<organism evidence="4 5">
    <name type="scientific">Geodermatophilus obscurus</name>
    <dbReference type="NCBI Taxonomy" id="1861"/>
    <lineage>
        <taxon>Bacteria</taxon>
        <taxon>Bacillati</taxon>
        <taxon>Actinomycetota</taxon>
        <taxon>Actinomycetes</taxon>
        <taxon>Geodermatophilales</taxon>
        <taxon>Geodermatophilaceae</taxon>
        <taxon>Geodermatophilus</taxon>
    </lineage>
</organism>
<evidence type="ECO:0000313" key="4">
    <source>
        <dbReference type="EMBL" id="SHN69086.1"/>
    </source>
</evidence>
<feature type="binding site" evidence="2">
    <location>
        <position position="371"/>
    </location>
    <ligand>
        <name>Mn(2+)</name>
        <dbReference type="ChEBI" id="CHEBI:29035"/>
        <label>2</label>
    </ligand>
</feature>
<dbReference type="PANTHER" id="PTHR11014:SF63">
    <property type="entry name" value="METALLOPEPTIDASE, PUTATIVE (AFU_ORTHOLOGUE AFUA_6G09600)-RELATED"/>
    <property type="match status" value="1"/>
</dbReference>
<dbReference type="NCBIfam" id="TIGR01891">
    <property type="entry name" value="amidohydrolases"/>
    <property type="match status" value="1"/>
</dbReference>
<accession>A0A1M7TEH3</accession>
<dbReference type="InterPro" id="IPR011650">
    <property type="entry name" value="Peptidase_M20_dimer"/>
</dbReference>
<keyword evidence="2" id="KW-0464">Manganese</keyword>
<evidence type="ECO:0000313" key="5">
    <source>
        <dbReference type="Proteomes" id="UP000184428"/>
    </source>
</evidence>
<sequence>MTRSEALREDARAMQGDLVELRHQLHRRPEVGLHLPRTQEAVLTALDGLDLEVSTGTSTTSVTAVLRGGRPGPAVLLRGDMDALPVQEETGLDFSSEIDGVMHACGHDLHTAMLVGAARLLHAHRAGLAGDVVFMFQPGEEGWDGAGHMLAEGVLDAAGSRVSSAYGMHVMSAMNPLGQFTTRPGTLMAASDELRVTVRGAGGHGSAPHLAKDPITVAAQLVGDLQTMVTRTFDVFDPVILTVGVFQAGTKRNIIPDEATFQATVRTFSPQARDRMREASVQLCESVAAGYGVEADVQYLAEYPLTVNDPVHTAFAAEVAAEVFGEDRYAPKVYPQSGSEDFSRVLEEVPGCYLFLGAAVGEDFASAPNNHSPRAQFSDDVLSDGVLLHAELAARALDRDAAAAG</sequence>
<protein>
    <submittedName>
        <fullName evidence="4">Hippurate hydrolase</fullName>
    </submittedName>
</protein>
<name>A0A1M7TEH3_9ACTN</name>
<dbReference type="Proteomes" id="UP000184428">
    <property type="component" value="Unassembled WGS sequence"/>
</dbReference>
<dbReference type="Pfam" id="PF01546">
    <property type="entry name" value="Peptidase_M20"/>
    <property type="match status" value="1"/>
</dbReference>
<dbReference type="AlphaFoldDB" id="A0A1M7TEH3"/>
<dbReference type="SUPFAM" id="SSF53187">
    <property type="entry name" value="Zn-dependent exopeptidases"/>
    <property type="match status" value="1"/>
</dbReference>